<dbReference type="OMA" id="DMDTIPK"/>
<sequence length="684" mass="78337">MDNNSSVFFQTDCGSILSQIKDQDDQIRLKRRWLLGCDMSESESHTLGNTEFLPESLLREDDIFYETVQSRVEEAFGLRENEEVGDDVQQNESKLCTNDVVRELEMNLDSLTNKGLYLIAMIITGGSTSFEKTRWRMKEIIKESIDRDFTEKKDDDIGKADIVKQLHQVLSDPGNFRKDCVMNSNAPTCQSHRDAVMKILNELDELSTQTLLAMKRKLKGSRKMPRLKTSRCGQSRSNLINQVRQASETMLSELSAGDTLQEQLAKAMSLVDLSLKLSPGYKSTAASDFFQFSPETKNLQNEIVKAVWLLHKKVRFRELKRLHLILDAEAEVSNDSLRSAVRKMLIEYLFECSDMETIPESLMKALSLVNRSTRNVDHKVYPKEAIEEETECILNVSAQVKQMFWQCIPHYELDHDFDDAYMEEREESDDDVDEKCSLFDNEEFINRDRRGRNIKLEVKDTQDDATSSDDSDHEESGAECSVLEPSASTYATNKHYFSSSVNRVVIRDLPDSITRVHPRSLYVTPTSNKSTLISERHDIGTSKIRVKVERNIEMEVDNQFSSRSLFSVENVKTDDHGERKPRKRNKNQYLAVQEIADETSMVAHNLIGRLLEKFADQKGLDLDVDERSYLGGDSRLQDNIEVSEEKQASSQEKSDESTIVSVVKELMPSLDNSVLMKLQELMKL</sequence>
<dbReference type="Proteomes" id="UP000029120">
    <property type="component" value="Chromosome 4"/>
</dbReference>
<dbReference type="Gramene" id="KFK37179">
    <property type="protein sequence ID" value="KFK37179"/>
    <property type="gene ID" value="AALP_AA4G224400"/>
</dbReference>
<name>A0A087H4X7_ARAAL</name>
<dbReference type="AlphaFoldDB" id="A0A087H4X7"/>
<dbReference type="eggNOG" id="ENOG502R4EM">
    <property type="taxonomic scope" value="Eukaryota"/>
</dbReference>
<reference evidence="3" key="1">
    <citation type="journal article" date="2015" name="Nat. Plants">
        <title>Genome expansion of Arabis alpina linked with retrotransposition and reduced symmetric DNA methylation.</title>
        <authorList>
            <person name="Willing E.M."/>
            <person name="Rawat V."/>
            <person name="Mandakova T."/>
            <person name="Maumus F."/>
            <person name="James G.V."/>
            <person name="Nordstroem K.J."/>
            <person name="Becker C."/>
            <person name="Warthmann N."/>
            <person name="Chica C."/>
            <person name="Szarzynska B."/>
            <person name="Zytnicki M."/>
            <person name="Albani M.C."/>
            <person name="Kiefer C."/>
            <person name="Bergonzi S."/>
            <person name="Castaings L."/>
            <person name="Mateos J.L."/>
            <person name="Berns M.C."/>
            <person name="Bujdoso N."/>
            <person name="Piofczyk T."/>
            <person name="de Lorenzo L."/>
            <person name="Barrero-Sicilia C."/>
            <person name="Mateos I."/>
            <person name="Piednoel M."/>
            <person name="Hagmann J."/>
            <person name="Chen-Min-Tao R."/>
            <person name="Iglesias-Fernandez R."/>
            <person name="Schuster S.C."/>
            <person name="Alonso-Blanco C."/>
            <person name="Roudier F."/>
            <person name="Carbonero P."/>
            <person name="Paz-Ares J."/>
            <person name="Davis S.J."/>
            <person name="Pecinka A."/>
            <person name="Quesneville H."/>
            <person name="Colot V."/>
            <person name="Lysak M.A."/>
            <person name="Weigel D."/>
            <person name="Coupland G."/>
            <person name="Schneeberger K."/>
        </authorList>
    </citation>
    <scope>NUCLEOTIDE SEQUENCE [LARGE SCALE GENOMIC DNA]</scope>
    <source>
        <strain evidence="3">cv. Pajares</strain>
    </source>
</reference>
<feature type="region of interest" description="Disordered" evidence="1">
    <location>
        <begin position="456"/>
        <end position="485"/>
    </location>
</feature>
<dbReference type="EMBL" id="CM002872">
    <property type="protein sequence ID" value="KFK37179.1"/>
    <property type="molecule type" value="Genomic_DNA"/>
</dbReference>
<gene>
    <name evidence="2" type="ordered locus">AALP_Aa4g224400</name>
</gene>
<keyword evidence="3" id="KW-1185">Reference proteome</keyword>
<dbReference type="OrthoDB" id="767974at2759"/>
<evidence type="ECO:0000313" key="2">
    <source>
        <dbReference type="EMBL" id="KFK37179.1"/>
    </source>
</evidence>
<proteinExistence type="predicted"/>
<protein>
    <submittedName>
        <fullName evidence="2">Uncharacterized protein</fullName>
    </submittedName>
</protein>
<dbReference type="PANTHER" id="PTHR36071:SF1">
    <property type="entry name" value="DNA DOUBLE-STRAND BREAK REPAIR PROTEIN"/>
    <property type="match status" value="1"/>
</dbReference>
<accession>A0A087H4X7</accession>
<evidence type="ECO:0000313" key="3">
    <source>
        <dbReference type="Proteomes" id="UP000029120"/>
    </source>
</evidence>
<dbReference type="PANTHER" id="PTHR36071">
    <property type="entry name" value="DNA DOUBLE-STRAND BREAK REPAIR PROTEIN"/>
    <property type="match status" value="1"/>
</dbReference>
<organism evidence="2 3">
    <name type="scientific">Arabis alpina</name>
    <name type="common">Alpine rock-cress</name>
    <dbReference type="NCBI Taxonomy" id="50452"/>
    <lineage>
        <taxon>Eukaryota</taxon>
        <taxon>Viridiplantae</taxon>
        <taxon>Streptophyta</taxon>
        <taxon>Embryophyta</taxon>
        <taxon>Tracheophyta</taxon>
        <taxon>Spermatophyta</taxon>
        <taxon>Magnoliopsida</taxon>
        <taxon>eudicotyledons</taxon>
        <taxon>Gunneridae</taxon>
        <taxon>Pentapetalae</taxon>
        <taxon>rosids</taxon>
        <taxon>malvids</taxon>
        <taxon>Brassicales</taxon>
        <taxon>Brassicaceae</taxon>
        <taxon>Arabideae</taxon>
        <taxon>Arabis</taxon>
    </lineage>
</organism>
<evidence type="ECO:0000256" key="1">
    <source>
        <dbReference type="SAM" id="MobiDB-lite"/>
    </source>
</evidence>